<keyword evidence="13" id="KW-0830">Ubiquinone</keyword>
<accession>A0A343SA08</accession>
<feature type="transmembrane region" description="Helical" evidence="18">
    <location>
        <begin position="88"/>
        <end position="108"/>
    </location>
</feature>
<evidence type="ECO:0000256" key="2">
    <source>
        <dbReference type="ARBA" id="ARBA00004448"/>
    </source>
</evidence>
<dbReference type="InterPro" id="IPR010934">
    <property type="entry name" value="NADH_DH_su5_C"/>
</dbReference>
<feature type="domain" description="NADH dehydrogenase subunit 5 C-terminal" evidence="20">
    <location>
        <begin position="390"/>
        <end position="567"/>
    </location>
</feature>
<evidence type="ECO:0000256" key="6">
    <source>
        <dbReference type="ARBA" id="ARBA00022660"/>
    </source>
</evidence>
<dbReference type="EMBL" id="MG010371">
    <property type="protein sequence ID" value="AUO29141.1"/>
    <property type="molecule type" value="Genomic_DNA"/>
</dbReference>
<evidence type="ECO:0000256" key="5">
    <source>
        <dbReference type="ARBA" id="ARBA00022448"/>
    </source>
</evidence>
<keyword evidence="7 18" id="KW-0812">Transmembrane</keyword>
<keyword evidence="14 21" id="KW-0496">Mitochondrion</keyword>
<feature type="transmembrane region" description="Helical" evidence="18">
    <location>
        <begin position="114"/>
        <end position="133"/>
    </location>
</feature>
<comment type="subcellular location">
    <subcellularLocation>
        <location evidence="2">Mitochondrion inner membrane</location>
        <topology evidence="2">Multi-pass membrane protein</topology>
    </subcellularLocation>
</comment>
<dbReference type="EC" id="7.1.1.2" evidence="3"/>
<dbReference type="InterPro" id="IPR001750">
    <property type="entry name" value="ND/Mrp_TM"/>
</dbReference>
<evidence type="ECO:0000256" key="1">
    <source>
        <dbReference type="ARBA" id="ARBA00003257"/>
    </source>
</evidence>
<feature type="transmembrane region" description="Helical" evidence="18">
    <location>
        <begin position="374"/>
        <end position="396"/>
    </location>
</feature>
<geneLocation type="mitochondrion" evidence="21"/>
<evidence type="ECO:0000256" key="12">
    <source>
        <dbReference type="ARBA" id="ARBA00023027"/>
    </source>
</evidence>
<evidence type="ECO:0000256" key="10">
    <source>
        <dbReference type="ARBA" id="ARBA00022982"/>
    </source>
</evidence>
<dbReference type="AlphaFoldDB" id="A0A343SA08"/>
<evidence type="ECO:0000256" key="11">
    <source>
        <dbReference type="ARBA" id="ARBA00022989"/>
    </source>
</evidence>
<feature type="transmembrane region" description="Helical" evidence="18">
    <location>
        <begin position="336"/>
        <end position="354"/>
    </location>
</feature>
<feature type="transmembrane region" description="Helical" evidence="18">
    <location>
        <begin position="240"/>
        <end position="262"/>
    </location>
</feature>
<feature type="transmembrane region" description="Helical" evidence="18">
    <location>
        <begin position="154"/>
        <end position="174"/>
    </location>
</feature>
<evidence type="ECO:0000256" key="14">
    <source>
        <dbReference type="ARBA" id="ARBA00023128"/>
    </source>
</evidence>
<evidence type="ECO:0000256" key="9">
    <source>
        <dbReference type="ARBA" id="ARBA00022967"/>
    </source>
</evidence>
<dbReference type="PANTHER" id="PTHR42829">
    <property type="entry name" value="NADH-UBIQUINONE OXIDOREDUCTASE CHAIN 5"/>
    <property type="match status" value="1"/>
</dbReference>
<dbReference type="GO" id="GO:0015990">
    <property type="term" value="P:electron transport coupled proton transport"/>
    <property type="evidence" value="ECO:0007669"/>
    <property type="project" value="TreeGrafter"/>
</dbReference>
<keyword evidence="10" id="KW-0249">Electron transport</keyword>
<dbReference type="Pfam" id="PF00361">
    <property type="entry name" value="Proton_antipo_M"/>
    <property type="match status" value="1"/>
</dbReference>
<comment type="function">
    <text evidence="1">Core subunit of the mitochondrial membrane respiratory chain NADH dehydrogenase (Complex I) that is believed to belong to the minimal assembly required for catalysis. Complex I functions in the transfer of electrons from NADH to the respiratory chain. The immediate electron acceptor for the enzyme is believed to be ubiquinone.</text>
</comment>
<feature type="transmembrane region" description="Helical" evidence="18">
    <location>
        <begin position="293"/>
        <end position="315"/>
    </location>
</feature>
<reference evidence="21" key="1">
    <citation type="journal article" date="2017" name="Mitochondrial DNA Part B Resour">
        <title>The complete mitochondrial genomes of two talitrid amphipods, Platorchestia japonica and P. parapacifica (Crustacea, Amphipoda).</title>
        <authorList>
            <person name="Yang H.-M."/>
            <person name="Song J.-H."/>
            <person name="Kim M.-S."/>
            <person name="Min G.-S."/>
        </authorList>
    </citation>
    <scope>NUCLEOTIDE SEQUENCE</scope>
    <source>
        <strain evidence="21">A</strain>
    </source>
</reference>
<evidence type="ECO:0000259" key="20">
    <source>
        <dbReference type="Pfam" id="PF06455"/>
    </source>
</evidence>
<sequence>MLKVNLNIYNLFSLGFFLSSFILYTISIMFLNNNCSFFFEWEIVMFNSSFCVMSLIFDWMSLMFLGSVFIIASGISKFSDYYMSGDVNFVRFMILLGFFVLSMVFLIISPNMMSILLGWDGLGLTSYVLVVYYQNESSCNAGMLTVLSNRIGDVCILMCVGLILFKGSWNFIFIESKIGFMLSLFIILAGMTKSAQIPFSAWLPAAMAAPTPVSALVHSSTLVTAGVYLLIRFYPLLENIFLSMLLLISIITMFMSGLGANFETDMKKIIALSTLSQLGVMMMILSSGMPDLAFFHLITHAMFKSTLFMCGGAIIHMSNGSQDSRFMSSLNTSSPFLMIVFSVTNLALSGFPFLSGFYSKDLILEFMFSNNYNMMLVFLTVLATGMTVSYSLRVMFLGMNKISNLKSLSDLEDNNKTLFLGMLVLFFMSILMGYFFSWFFFLNHQSLILTNESKYYILMIMLISGVLMTFLNKMMFQTKIMNKYMMSGFSKMWNLPFLSTKSNLLVLKSSVNSLMLMDKGWLEFYGASKGKELFVGLSGFIQKSQFSLMLKSYFMTMVMFILIFIVII</sequence>
<keyword evidence="15 18" id="KW-0472">Membrane</keyword>
<evidence type="ECO:0000256" key="3">
    <source>
        <dbReference type="ARBA" id="ARBA00012944"/>
    </source>
</evidence>
<proteinExistence type="predicted"/>
<dbReference type="GO" id="GO:0008137">
    <property type="term" value="F:NADH dehydrogenase (ubiquinone) activity"/>
    <property type="evidence" value="ECO:0007669"/>
    <property type="project" value="UniProtKB-EC"/>
</dbReference>
<feature type="transmembrane region" description="Helical" evidence="18">
    <location>
        <begin position="417"/>
        <end position="441"/>
    </location>
</feature>
<dbReference type="PRINTS" id="PR01434">
    <property type="entry name" value="NADHDHGNASE5"/>
</dbReference>
<feature type="domain" description="NADH:quinone oxidoreductase/Mrp antiporter transmembrane" evidence="19">
    <location>
        <begin position="109"/>
        <end position="386"/>
    </location>
</feature>
<feature type="transmembrane region" description="Helical" evidence="18">
    <location>
        <begin position="269"/>
        <end position="287"/>
    </location>
</feature>
<organism evidence="21">
    <name type="scientific">Platorchestia parapacifica</name>
    <dbReference type="NCBI Taxonomy" id="1395100"/>
    <lineage>
        <taxon>Eukaryota</taxon>
        <taxon>Metazoa</taxon>
        <taxon>Ecdysozoa</taxon>
        <taxon>Arthropoda</taxon>
        <taxon>Crustacea</taxon>
        <taxon>Multicrustacea</taxon>
        <taxon>Malacostraca</taxon>
        <taxon>Eumalacostraca</taxon>
        <taxon>Peracarida</taxon>
        <taxon>Amphipoda</taxon>
        <taxon>Senticaudata</taxon>
        <taxon>Talitrida</taxon>
        <taxon>Talitroidea</taxon>
        <taxon>Talitridae</taxon>
        <taxon>Platorchestia</taxon>
    </lineage>
</organism>
<dbReference type="InterPro" id="IPR001611">
    <property type="entry name" value="Leu-rich_rpt"/>
</dbReference>
<keyword evidence="6" id="KW-0679">Respiratory chain</keyword>
<keyword evidence="5" id="KW-0813">Transport</keyword>
<keyword evidence="12" id="KW-0520">NAD</keyword>
<keyword evidence="9" id="KW-1278">Translocase</keyword>
<dbReference type="GO" id="GO:0042773">
    <property type="term" value="P:ATP synthesis coupled electron transport"/>
    <property type="evidence" value="ECO:0007669"/>
    <property type="project" value="InterPro"/>
</dbReference>
<dbReference type="PANTHER" id="PTHR42829:SF2">
    <property type="entry name" value="NADH-UBIQUINONE OXIDOREDUCTASE CHAIN 5"/>
    <property type="match status" value="1"/>
</dbReference>
<evidence type="ECO:0000256" key="17">
    <source>
        <dbReference type="ARBA" id="ARBA00049551"/>
    </source>
</evidence>
<keyword evidence="8" id="KW-0999">Mitochondrion inner membrane</keyword>
<protein>
    <recommendedName>
        <fullName evidence="4">NADH-ubiquinone oxidoreductase chain 5</fullName>
        <ecNumber evidence="3">7.1.1.2</ecNumber>
    </recommendedName>
    <alternativeName>
        <fullName evidence="16">NADH dehydrogenase subunit 5</fullName>
    </alternativeName>
</protein>
<comment type="catalytic activity">
    <reaction evidence="17">
        <text>a ubiquinone + NADH + 5 H(+)(in) = a ubiquinol + NAD(+) + 4 H(+)(out)</text>
        <dbReference type="Rhea" id="RHEA:29091"/>
        <dbReference type="Rhea" id="RHEA-COMP:9565"/>
        <dbReference type="Rhea" id="RHEA-COMP:9566"/>
        <dbReference type="ChEBI" id="CHEBI:15378"/>
        <dbReference type="ChEBI" id="CHEBI:16389"/>
        <dbReference type="ChEBI" id="CHEBI:17976"/>
        <dbReference type="ChEBI" id="CHEBI:57540"/>
        <dbReference type="ChEBI" id="CHEBI:57945"/>
        <dbReference type="EC" id="7.1.1.2"/>
    </reaction>
</comment>
<evidence type="ECO:0000313" key="21">
    <source>
        <dbReference type="EMBL" id="AUO29141.1"/>
    </source>
</evidence>
<evidence type="ECO:0000256" key="15">
    <source>
        <dbReference type="ARBA" id="ARBA00023136"/>
    </source>
</evidence>
<evidence type="ECO:0000256" key="4">
    <source>
        <dbReference type="ARBA" id="ARBA00021096"/>
    </source>
</evidence>
<feature type="transmembrane region" description="Helical" evidence="18">
    <location>
        <begin position="548"/>
        <end position="567"/>
    </location>
</feature>
<feature type="transmembrane region" description="Helical" evidence="18">
    <location>
        <begin position="12"/>
        <end position="31"/>
    </location>
</feature>
<gene>
    <name evidence="21" type="primary">Nad5</name>
</gene>
<dbReference type="GO" id="GO:0003954">
    <property type="term" value="F:NADH dehydrogenase activity"/>
    <property type="evidence" value="ECO:0007669"/>
    <property type="project" value="TreeGrafter"/>
</dbReference>
<evidence type="ECO:0000256" key="16">
    <source>
        <dbReference type="ARBA" id="ARBA00031027"/>
    </source>
</evidence>
<name>A0A343SA08_9CRUS</name>
<dbReference type="GO" id="GO:0005743">
    <property type="term" value="C:mitochondrial inner membrane"/>
    <property type="evidence" value="ECO:0007669"/>
    <property type="project" value="UniProtKB-SubCell"/>
</dbReference>
<evidence type="ECO:0000259" key="19">
    <source>
        <dbReference type="Pfam" id="PF00361"/>
    </source>
</evidence>
<evidence type="ECO:0000256" key="7">
    <source>
        <dbReference type="ARBA" id="ARBA00022692"/>
    </source>
</evidence>
<feature type="transmembrane region" description="Helical" evidence="18">
    <location>
        <begin position="453"/>
        <end position="471"/>
    </location>
</feature>
<feature type="transmembrane region" description="Helical" evidence="18">
    <location>
        <begin position="215"/>
        <end position="234"/>
    </location>
</feature>
<evidence type="ECO:0000256" key="13">
    <source>
        <dbReference type="ARBA" id="ARBA00023075"/>
    </source>
</evidence>
<feature type="transmembrane region" description="Helical" evidence="18">
    <location>
        <begin position="180"/>
        <end position="203"/>
    </location>
</feature>
<feature type="transmembrane region" description="Helical" evidence="18">
    <location>
        <begin position="43"/>
        <end position="76"/>
    </location>
</feature>
<dbReference type="PROSITE" id="PS51450">
    <property type="entry name" value="LRR"/>
    <property type="match status" value="1"/>
</dbReference>
<dbReference type="InterPro" id="IPR003945">
    <property type="entry name" value="NU5C-like"/>
</dbReference>
<evidence type="ECO:0000256" key="8">
    <source>
        <dbReference type="ARBA" id="ARBA00022792"/>
    </source>
</evidence>
<dbReference type="Pfam" id="PF06455">
    <property type="entry name" value="NADH5_C"/>
    <property type="match status" value="1"/>
</dbReference>
<keyword evidence="11 18" id="KW-1133">Transmembrane helix</keyword>
<evidence type="ECO:0000256" key="18">
    <source>
        <dbReference type="SAM" id="Phobius"/>
    </source>
</evidence>